<dbReference type="PROSITE" id="PS50088">
    <property type="entry name" value="ANK_REPEAT"/>
    <property type="match status" value="2"/>
</dbReference>
<dbReference type="EMBL" id="JABFDY010000003">
    <property type="protein sequence ID" value="KAF7709898.1"/>
    <property type="molecule type" value="Genomic_DNA"/>
</dbReference>
<evidence type="ECO:0000259" key="9">
    <source>
        <dbReference type="PROSITE" id="PS50011"/>
    </source>
</evidence>
<dbReference type="Pfam" id="PF00023">
    <property type="entry name" value="Ank"/>
    <property type="match status" value="2"/>
</dbReference>
<evidence type="ECO:0000256" key="6">
    <source>
        <dbReference type="PROSITE-ProRule" id="PRU00023"/>
    </source>
</evidence>
<dbReference type="InterPro" id="IPR002110">
    <property type="entry name" value="Ankyrin_rpt"/>
</dbReference>
<keyword evidence="1" id="KW-0723">Serine/threonine-protein kinase</keyword>
<keyword evidence="2" id="KW-0808">Transferase</keyword>
<dbReference type="InterPro" id="IPR000719">
    <property type="entry name" value="Prot_kinase_dom"/>
</dbReference>
<protein>
    <recommendedName>
        <fullName evidence="9">Protein kinase domain-containing protein</fullName>
    </recommendedName>
</protein>
<keyword evidence="11" id="KW-1185">Reference proteome</keyword>
<dbReference type="InterPro" id="IPR008271">
    <property type="entry name" value="Ser/Thr_kinase_AS"/>
</dbReference>
<dbReference type="AlphaFoldDB" id="A0A8T0BS99"/>
<feature type="compositionally biased region" description="Polar residues" evidence="8">
    <location>
        <begin position="694"/>
        <end position="704"/>
    </location>
</feature>
<dbReference type="GO" id="GO:0035556">
    <property type="term" value="P:intracellular signal transduction"/>
    <property type="evidence" value="ECO:0007669"/>
    <property type="project" value="UniProtKB-ARBA"/>
</dbReference>
<evidence type="ECO:0000256" key="4">
    <source>
        <dbReference type="ARBA" id="ARBA00022777"/>
    </source>
</evidence>
<evidence type="ECO:0000256" key="2">
    <source>
        <dbReference type="ARBA" id="ARBA00022679"/>
    </source>
</evidence>
<dbReference type="InterPro" id="IPR036770">
    <property type="entry name" value="Ankyrin_rpt-contain_sf"/>
</dbReference>
<dbReference type="PROSITE" id="PS00108">
    <property type="entry name" value="PROTEIN_KINASE_ST"/>
    <property type="match status" value="1"/>
</dbReference>
<dbReference type="SMART" id="SM00220">
    <property type="entry name" value="S_TKc"/>
    <property type="match status" value="1"/>
</dbReference>
<dbReference type="SUPFAM" id="SSF48403">
    <property type="entry name" value="Ankyrin repeat"/>
    <property type="match status" value="1"/>
</dbReference>
<feature type="region of interest" description="Disordered" evidence="8">
    <location>
        <begin position="436"/>
        <end position="474"/>
    </location>
</feature>
<dbReference type="InterPro" id="IPR017441">
    <property type="entry name" value="Protein_kinase_ATP_BS"/>
</dbReference>
<evidence type="ECO:0000313" key="10">
    <source>
        <dbReference type="EMBL" id="KAF7709898.1"/>
    </source>
</evidence>
<dbReference type="Proteomes" id="UP000606274">
    <property type="component" value="Unassembled WGS sequence"/>
</dbReference>
<comment type="caution">
    <text evidence="10">The sequence shown here is derived from an EMBL/GenBank/DDBJ whole genome shotgun (WGS) entry which is preliminary data.</text>
</comment>
<dbReference type="Pfam" id="PF00069">
    <property type="entry name" value="Pkinase"/>
    <property type="match status" value="1"/>
</dbReference>
<keyword evidence="6" id="KW-0040">ANK repeat</keyword>
<dbReference type="PANTHER" id="PTHR11584:SF369">
    <property type="entry name" value="MITOGEN-ACTIVATED PROTEIN KINASE KINASE KINASE 19-RELATED"/>
    <property type="match status" value="1"/>
</dbReference>
<accession>A0A8T0BS99</accession>
<feature type="region of interest" description="Disordered" evidence="8">
    <location>
        <begin position="654"/>
        <end position="728"/>
    </location>
</feature>
<dbReference type="GO" id="GO:0005524">
    <property type="term" value="F:ATP binding"/>
    <property type="evidence" value="ECO:0007669"/>
    <property type="project" value="UniProtKB-UniRule"/>
</dbReference>
<keyword evidence="5 7" id="KW-0067">ATP-binding</keyword>
<evidence type="ECO:0000256" key="1">
    <source>
        <dbReference type="ARBA" id="ARBA00022527"/>
    </source>
</evidence>
<feature type="region of interest" description="Disordered" evidence="8">
    <location>
        <begin position="778"/>
        <end position="849"/>
    </location>
</feature>
<dbReference type="PROSITE" id="PS50011">
    <property type="entry name" value="PROTEIN_KINASE_DOM"/>
    <property type="match status" value="1"/>
</dbReference>
<dbReference type="Gene3D" id="1.25.40.20">
    <property type="entry name" value="Ankyrin repeat-containing domain"/>
    <property type="match status" value="1"/>
</dbReference>
<evidence type="ECO:0000313" key="11">
    <source>
        <dbReference type="Proteomes" id="UP000606274"/>
    </source>
</evidence>
<keyword evidence="4" id="KW-0418">Kinase</keyword>
<organism evidence="10 11">
    <name type="scientific">Silurus meridionalis</name>
    <name type="common">Southern catfish</name>
    <name type="synonym">Silurus soldatovi meridionalis</name>
    <dbReference type="NCBI Taxonomy" id="175797"/>
    <lineage>
        <taxon>Eukaryota</taxon>
        <taxon>Metazoa</taxon>
        <taxon>Chordata</taxon>
        <taxon>Craniata</taxon>
        <taxon>Vertebrata</taxon>
        <taxon>Euteleostomi</taxon>
        <taxon>Actinopterygii</taxon>
        <taxon>Neopterygii</taxon>
        <taxon>Teleostei</taxon>
        <taxon>Ostariophysi</taxon>
        <taxon>Siluriformes</taxon>
        <taxon>Siluridae</taxon>
        <taxon>Silurus</taxon>
    </lineage>
</organism>
<dbReference type="InterPro" id="IPR011009">
    <property type="entry name" value="Kinase-like_dom_sf"/>
</dbReference>
<evidence type="ECO:0000256" key="3">
    <source>
        <dbReference type="ARBA" id="ARBA00022741"/>
    </source>
</evidence>
<feature type="repeat" description="ANK" evidence="6">
    <location>
        <begin position="41"/>
        <end position="73"/>
    </location>
</feature>
<dbReference type="PROSITE" id="PS50297">
    <property type="entry name" value="ANK_REP_REGION"/>
    <property type="match status" value="1"/>
</dbReference>
<feature type="region of interest" description="Disordered" evidence="8">
    <location>
        <begin position="552"/>
        <end position="575"/>
    </location>
</feature>
<dbReference type="GO" id="GO:0004674">
    <property type="term" value="F:protein serine/threonine kinase activity"/>
    <property type="evidence" value="ECO:0007669"/>
    <property type="project" value="UniProtKB-KW"/>
</dbReference>
<feature type="domain" description="Protein kinase" evidence="9">
    <location>
        <begin position="1028"/>
        <end position="1190"/>
    </location>
</feature>
<proteinExistence type="predicted"/>
<dbReference type="PANTHER" id="PTHR11584">
    <property type="entry name" value="SERINE/THREONINE PROTEIN KINASE"/>
    <property type="match status" value="1"/>
</dbReference>
<dbReference type="SUPFAM" id="SSF56112">
    <property type="entry name" value="Protein kinase-like (PK-like)"/>
    <property type="match status" value="1"/>
</dbReference>
<feature type="repeat" description="ANK" evidence="6">
    <location>
        <begin position="134"/>
        <end position="181"/>
    </location>
</feature>
<keyword evidence="3 7" id="KW-0547">Nucleotide-binding</keyword>
<reference evidence="10" key="1">
    <citation type="submission" date="2020-08" db="EMBL/GenBank/DDBJ databases">
        <title>Chromosome-level assembly of Southern catfish (Silurus meridionalis) provides insights into visual adaptation to the nocturnal and benthic lifestyles.</title>
        <authorList>
            <person name="Zhang Y."/>
            <person name="Wang D."/>
            <person name="Peng Z."/>
        </authorList>
    </citation>
    <scope>NUCLEOTIDE SEQUENCE</scope>
    <source>
        <strain evidence="10">SWU-2019-XX</strain>
        <tissue evidence="10">Muscle</tissue>
    </source>
</reference>
<dbReference type="Gene3D" id="1.10.510.10">
    <property type="entry name" value="Transferase(Phosphotransferase) domain 1"/>
    <property type="match status" value="1"/>
</dbReference>
<dbReference type="SMART" id="SM00248">
    <property type="entry name" value="ANK"/>
    <property type="match status" value="2"/>
</dbReference>
<name>A0A8T0BS99_SILME</name>
<evidence type="ECO:0000256" key="7">
    <source>
        <dbReference type="PROSITE-ProRule" id="PRU10141"/>
    </source>
</evidence>
<gene>
    <name evidence="10" type="ORF">HF521_016748</name>
</gene>
<dbReference type="PROSITE" id="PS00107">
    <property type="entry name" value="PROTEIN_KINASE_ATP"/>
    <property type="match status" value="1"/>
</dbReference>
<evidence type="ECO:0000256" key="8">
    <source>
        <dbReference type="SAM" id="MobiDB-lite"/>
    </source>
</evidence>
<evidence type="ECO:0000256" key="5">
    <source>
        <dbReference type="ARBA" id="ARBA00022840"/>
    </source>
</evidence>
<feature type="compositionally biased region" description="Basic residues" evidence="8">
    <location>
        <begin position="798"/>
        <end position="817"/>
    </location>
</feature>
<sequence>METEERSVVDLLLKGDLEAVTQGLEDGLYSWEELDQPYNTQGSTPLISACQMGLDLAMRFLLERGADATLCDHSNQTALHVSHPDLQKELLAAMLRPLTHRAQLLEVAWRGDICTLQRLLSETNSVDLNIQNQNGLTPLMLAVRDVDLFEGFQGTMGWNYDPIEVVKTLLDQSANVDIRDQKSYTVLTYVSQIKSAIKHELFRIILKHQTRSEEPTKEMLESHFPVKHDHNSQSISSPVMFSTLANVRDGKDPYLAVQEDHNSFQQDKIIPLCFQSTMEPKTHSKATRWTSLPSLRERNKSWNKGGILFPTSDNRMKTSLIPIPPMTKVTEKTQDILGIHPVPYLSPLNQAAPSLGLLDANFLPQVRTNIQNRLSISEADGQRDPLPVPCLRTPKHLAPLDQEYQEGRMLSNFQCPSTPKLSSLLSFGSKEKRESFFRLSSRGSKGKGRGSEESSYSSQSSLDEEGPQETGQMFGNFEREPYTALLPALSVQLINSGITEHVTSNSPKPPFMRHQKLEAQMMHNSKTLRNLDSCETNGVEIIGSLANELETNETVPEGKPAPEDGSFVPTEPRISPVNITLHPNKAETSKARKTTRAGKIQCKPPHTAQTFNILDRTNARRHFAKKSRRKQLSQVRIEDSCLIENITGENNEADLTNMAPLKPRPKLKDAPLKHKRTPESMQEGRLCGAKKISNKPQSQGQLVNRDTRKTSKQAKRPGISGPQRTKSSLDHVSYRDMFLEIHHSDEGPAIFEMFATPLYENLKAGSSVDRPKLVYSAPQVKRQLSGQHRAPKPAENNRRRHDRKKGTISKGKHRKRKEVPPTDPQSHDSRQNSAREILGSEGNNPKRKHQLLTTKDDQRHELDLLAQTEHSPILSMIREVTLETLKNISFHNQPGGLSSSFQSHRGPNHSMQLLQLKTDKHINERHELFSSETEDSDAVQLSSQPLINTWTGNRTKSPVYRFFDEVGEGPVTDDLLRRLAEELISLEEKEGEPKNPEWTNDPPEKFKVTPLNNLLRTEKSSVDDTITWTKGEILGRGAYGTVYCGLSSEGQLIAVKQVTLDVSNSETAEKEYDRLEREVDLLKNLNHQNIVGFLGTTLSGNVISILMEYVPGGSISNVLNRFGPLPEKVFALYTRQILEGVVYLHDNRVIHRDLKGNNIMLMPSGIIKLIDFGCARRLNCLTHSEAGAIS</sequence>
<feature type="binding site" evidence="7">
    <location>
        <position position="1056"/>
    </location>
    <ligand>
        <name>ATP</name>
        <dbReference type="ChEBI" id="CHEBI:30616"/>
    </ligand>
</feature>